<comment type="caution">
    <text evidence="5">The sequence shown here is derived from an EMBL/GenBank/DDBJ whole genome shotgun (WGS) entry which is preliminary data.</text>
</comment>
<dbReference type="PANTHER" id="PTHR47926:SF373">
    <property type="entry name" value="TETRATRICOPEPTIDE-LIKE HELICAL DOMAIN SUPERFAMILY, DYW DOMAIN-CONTAINING PROTEIN"/>
    <property type="match status" value="1"/>
</dbReference>
<dbReference type="Gene3D" id="1.25.40.10">
    <property type="entry name" value="Tetratricopeptide repeat domain"/>
    <property type="match status" value="5"/>
</dbReference>
<dbReference type="InterPro" id="IPR032867">
    <property type="entry name" value="DYW_dom"/>
</dbReference>
<dbReference type="InterPro" id="IPR046848">
    <property type="entry name" value="E_motif"/>
</dbReference>
<dbReference type="Pfam" id="PF20431">
    <property type="entry name" value="E_motif"/>
    <property type="match status" value="1"/>
</dbReference>
<evidence type="ECO:0000313" key="6">
    <source>
        <dbReference type="Proteomes" id="UP001552299"/>
    </source>
</evidence>
<dbReference type="InterPro" id="IPR046849">
    <property type="entry name" value="E2_motif"/>
</dbReference>
<evidence type="ECO:0000256" key="2">
    <source>
        <dbReference type="ARBA" id="ARBA00022737"/>
    </source>
</evidence>
<organism evidence="5 6">
    <name type="scientific">Dendrobium thyrsiflorum</name>
    <name type="common">Pinecone-like raceme dendrobium</name>
    <name type="synonym">Orchid</name>
    <dbReference type="NCBI Taxonomy" id="117978"/>
    <lineage>
        <taxon>Eukaryota</taxon>
        <taxon>Viridiplantae</taxon>
        <taxon>Streptophyta</taxon>
        <taxon>Embryophyta</taxon>
        <taxon>Tracheophyta</taxon>
        <taxon>Spermatophyta</taxon>
        <taxon>Magnoliopsida</taxon>
        <taxon>Liliopsida</taxon>
        <taxon>Asparagales</taxon>
        <taxon>Orchidaceae</taxon>
        <taxon>Epidendroideae</taxon>
        <taxon>Malaxideae</taxon>
        <taxon>Dendrobiinae</taxon>
        <taxon>Dendrobium</taxon>
    </lineage>
</organism>
<keyword evidence="6" id="KW-1185">Reference proteome</keyword>
<protein>
    <recommendedName>
        <fullName evidence="4">DYW domain-containing protein</fullName>
    </recommendedName>
</protein>
<evidence type="ECO:0000259" key="4">
    <source>
        <dbReference type="Pfam" id="PF14432"/>
    </source>
</evidence>
<dbReference type="NCBIfam" id="TIGR00756">
    <property type="entry name" value="PPR"/>
    <property type="match status" value="4"/>
</dbReference>
<feature type="repeat" description="PPR" evidence="3">
    <location>
        <begin position="259"/>
        <end position="293"/>
    </location>
</feature>
<dbReference type="PROSITE" id="PS51375">
    <property type="entry name" value="PPR"/>
    <property type="match status" value="4"/>
</dbReference>
<feature type="repeat" description="PPR" evidence="3">
    <location>
        <begin position="360"/>
        <end position="394"/>
    </location>
</feature>
<evidence type="ECO:0000256" key="1">
    <source>
        <dbReference type="ARBA" id="ARBA00006643"/>
    </source>
</evidence>
<dbReference type="Pfam" id="PF01535">
    <property type="entry name" value="PPR"/>
    <property type="match status" value="3"/>
</dbReference>
<dbReference type="FunFam" id="1.25.40.10:FF:002148">
    <property type="entry name" value="Pentatricopeptide repeat-containing protein At2g29760, chloroplastic"/>
    <property type="match status" value="1"/>
</dbReference>
<dbReference type="PANTHER" id="PTHR47926">
    <property type="entry name" value="PENTATRICOPEPTIDE REPEAT-CONTAINING PROTEIN"/>
    <property type="match status" value="1"/>
</dbReference>
<dbReference type="AlphaFoldDB" id="A0ABD0USA5"/>
<evidence type="ECO:0000313" key="5">
    <source>
        <dbReference type="EMBL" id="KAL0913282.1"/>
    </source>
</evidence>
<name>A0ABD0USA5_DENTH</name>
<feature type="repeat" description="PPR" evidence="3">
    <location>
        <begin position="88"/>
        <end position="123"/>
    </location>
</feature>
<dbReference type="InterPro" id="IPR046960">
    <property type="entry name" value="PPR_At4g14850-like_plant"/>
</dbReference>
<dbReference type="Proteomes" id="UP001552299">
    <property type="component" value="Unassembled WGS sequence"/>
</dbReference>
<accession>A0ABD0USA5</accession>
<keyword evidence="2" id="KW-0677">Repeat</keyword>
<comment type="similarity">
    <text evidence="1">Belongs to the PPR family. PCMP-H subfamily.</text>
</comment>
<dbReference type="FunFam" id="1.25.40.10:FF:000344">
    <property type="entry name" value="Pentatricopeptide repeat-containing protein"/>
    <property type="match status" value="1"/>
</dbReference>
<feature type="domain" description="DYW" evidence="4">
    <location>
        <begin position="575"/>
        <end position="660"/>
    </location>
</feature>
<dbReference type="Pfam" id="PF20430">
    <property type="entry name" value="Eplus_motif"/>
    <property type="match status" value="1"/>
</dbReference>
<dbReference type="InterPro" id="IPR011990">
    <property type="entry name" value="TPR-like_helical_dom_sf"/>
</dbReference>
<dbReference type="EMBL" id="JANQDX010000013">
    <property type="protein sequence ID" value="KAL0913282.1"/>
    <property type="molecule type" value="Genomic_DNA"/>
</dbReference>
<dbReference type="Pfam" id="PF14432">
    <property type="entry name" value="DYW_deaminase"/>
    <property type="match status" value="1"/>
</dbReference>
<feature type="repeat" description="PPR" evidence="3">
    <location>
        <begin position="190"/>
        <end position="224"/>
    </location>
</feature>
<gene>
    <name evidence="5" type="ORF">M5K25_016729</name>
</gene>
<evidence type="ECO:0000256" key="3">
    <source>
        <dbReference type="PROSITE-ProRule" id="PRU00708"/>
    </source>
</evidence>
<reference evidence="5 6" key="1">
    <citation type="journal article" date="2024" name="Plant Biotechnol. J.">
        <title>Dendrobium thyrsiflorum genome and its molecular insights into genes involved in important horticultural traits.</title>
        <authorList>
            <person name="Chen B."/>
            <person name="Wang J.Y."/>
            <person name="Zheng P.J."/>
            <person name="Li K.L."/>
            <person name="Liang Y.M."/>
            <person name="Chen X.F."/>
            <person name="Zhang C."/>
            <person name="Zhao X."/>
            <person name="He X."/>
            <person name="Zhang G.Q."/>
            <person name="Liu Z.J."/>
            <person name="Xu Q."/>
        </authorList>
    </citation>
    <scope>NUCLEOTIDE SEQUENCE [LARGE SCALE GENOMIC DNA]</scope>
    <source>
        <strain evidence="5">GZMU011</strain>
    </source>
</reference>
<dbReference type="InterPro" id="IPR002885">
    <property type="entry name" value="PPR_rpt"/>
</dbReference>
<proteinExistence type="inferred from homology"/>
<sequence length="727" mass="81203">MKFPNWIFSINVYFRCITTARQISDEALLRFVDECRNLFALQNLHAEVVGRRHLTSDPSVAIKLMRAYAACGDTTSARHVFDESPERNVVFFNVMIRSYVGHGLYGDALLLFSEMERFHGVKPDNYTYPCALKACSCSEKLCGGVQIHGAATKLGLDSNLFVGNALITLYAMCGCCAVAQQVFDGMPKRDVVSWNAIISGHAQRGLNERALQICREMVQLKRSSVDAGTMASISLAMSNAKPEDIEFVKSMFDEIKGRNLISWNAMIAIYVKNSMAAEARELFREMKKVGAEPDEATIASVLPACRDLMDLTLGKQLHEFINKKNMCPNLTLENALMDMYATCGCLKDAQEVFSTMRRRDVASWTTIISAYGMHGHGREAIVLFEQMQELGHVPDHIAYVSVLSACSYSGLLDAGKYYFNCMTNLYNLVPRMEHYACMVDLLGRAGQVDEAYDLVRQMPMEPNERVWGALLGACRVHSNMSIGLVAADHLFRLVPKQAGYYVLLSNIYARAGRWKDVALVRGVMVCKGIKKLPGRSNVELGNKVHTFYIGDRSHSQSKEIYAELDVLMRRLKEAGYSAETETALHDVEEEDKEGHLLVHSEKLAIVFALINSCSGTPIRITMNLRMCGDCHLAAKLISRITAREIILKDTNRFHHFQCGKVVESALDSVCFITANNGTEDFCKFLLASCNLVLINGKITGQFDVKARYSPSLDKICIFVLNTKDIKI</sequence>
<dbReference type="Pfam" id="PF13041">
    <property type="entry name" value="PPR_2"/>
    <property type="match status" value="3"/>
</dbReference>